<dbReference type="KEGG" id="mvu:Metvu_0594"/>
<dbReference type="GeneID" id="8512928"/>
<gene>
    <name evidence="1" type="ordered locus">Metvu_0594</name>
</gene>
<organism evidence="1 2">
    <name type="scientific">Methanocaldococcus vulcanius (strain ATCC 700851 / DSM 12094 / M7)</name>
    <name type="common">Methanococcus vulcanius</name>
    <dbReference type="NCBI Taxonomy" id="579137"/>
    <lineage>
        <taxon>Archaea</taxon>
        <taxon>Methanobacteriati</taxon>
        <taxon>Methanobacteriota</taxon>
        <taxon>Methanomada group</taxon>
        <taxon>Methanococci</taxon>
        <taxon>Methanococcales</taxon>
        <taxon>Methanocaldococcaceae</taxon>
        <taxon>Methanocaldococcus</taxon>
    </lineage>
</organism>
<dbReference type="EMBL" id="CP001787">
    <property type="protein sequence ID" value="ACX72453.1"/>
    <property type="molecule type" value="Genomic_DNA"/>
</dbReference>
<accession>C9RFV1</accession>
<dbReference type="Proteomes" id="UP000002063">
    <property type="component" value="Chromosome"/>
</dbReference>
<evidence type="ECO:0000313" key="2">
    <source>
        <dbReference type="Proteomes" id="UP000002063"/>
    </source>
</evidence>
<sequence length="114" mass="13678">MDMNDIKEKIDEYIESRYVEGCLTGAMIYDKNERNKFLTNLYFLIIELEEYCTITIEDIEDMILVVLENPIILIDIDKEDIEYLVEKFIEYLSIGKKDEFLNKIKMPYFNILNL</sequence>
<proteinExistence type="predicted"/>
<name>C9RFV1_METVM</name>
<keyword evidence="2" id="KW-1185">Reference proteome</keyword>
<dbReference type="AlphaFoldDB" id="C9RFV1"/>
<dbReference type="STRING" id="579137.Metvu_0594"/>
<protein>
    <submittedName>
        <fullName evidence="1">Uncharacterized protein</fullName>
    </submittedName>
</protein>
<evidence type="ECO:0000313" key="1">
    <source>
        <dbReference type="EMBL" id="ACX72453.1"/>
    </source>
</evidence>
<reference evidence="1" key="1">
    <citation type="submission" date="2009-10" db="EMBL/GenBank/DDBJ databases">
        <title>Complete sequence of chromosome of Methanocaldococcus vulcanius M7.</title>
        <authorList>
            <consortium name="US DOE Joint Genome Institute"/>
            <person name="Lucas S."/>
            <person name="Copeland A."/>
            <person name="Lapidus A."/>
            <person name="Glavina del Rio T."/>
            <person name="Dalin E."/>
            <person name="Tice H."/>
            <person name="Bruce D."/>
            <person name="Goodwin L."/>
            <person name="Pitluck S."/>
            <person name="Lcollab F.I."/>
            <person name="Brettin T."/>
            <person name="Detter J.C."/>
            <person name="Han C."/>
            <person name="Tapia R."/>
            <person name="Kuske C.R."/>
            <person name="Schmutz J."/>
            <person name="Larimer F."/>
            <person name="Land M."/>
            <person name="Hauser L."/>
            <person name="Kyrpides N."/>
            <person name="Ovchinikova G."/>
            <person name="Sieprawska-Lupa M."/>
            <person name="Whitman W.B."/>
            <person name="Woyke T."/>
        </authorList>
    </citation>
    <scope>NUCLEOTIDE SEQUENCE [LARGE SCALE GENOMIC DNA]</scope>
    <source>
        <strain evidence="1">M7</strain>
    </source>
</reference>
<dbReference type="HOGENOM" id="CLU_2115531_0_0_2"/>
<dbReference type="RefSeq" id="WP_015732674.1">
    <property type="nucleotide sequence ID" value="NC_013407.1"/>
</dbReference>